<evidence type="ECO:0000313" key="2">
    <source>
        <dbReference type="Proteomes" id="UP000886998"/>
    </source>
</evidence>
<dbReference type="AlphaFoldDB" id="A0A8X6IKM6"/>
<gene>
    <name evidence="1" type="ORF">TNIN_208881</name>
</gene>
<name>A0A8X6IKM6_9ARAC</name>
<dbReference type="EMBL" id="BMAV01026354">
    <property type="protein sequence ID" value="GFS49671.1"/>
    <property type="molecule type" value="Genomic_DNA"/>
</dbReference>
<protein>
    <submittedName>
        <fullName evidence="1">Uncharacterized protein</fullName>
    </submittedName>
</protein>
<evidence type="ECO:0000313" key="1">
    <source>
        <dbReference type="EMBL" id="GFS49671.1"/>
    </source>
</evidence>
<reference evidence="1" key="1">
    <citation type="submission" date="2020-08" db="EMBL/GenBank/DDBJ databases">
        <title>Multicomponent nature underlies the extraordinary mechanical properties of spider dragline silk.</title>
        <authorList>
            <person name="Kono N."/>
            <person name="Nakamura H."/>
            <person name="Mori M."/>
            <person name="Yoshida Y."/>
            <person name="Ohtoshi R."/>
            <person name="Malay A.D."/>
            <person name="Moran D.A.P."/>
            <person name="Tomita M."/>
            <person name="Numata K."/>
            <person name="Arakawa K."/>
        </authorList>
    </citation>
    <scope>NUCLEOTIDE SEQUENCE</scope>
</reference>
<proteinExistence type="predicted"/>
<accession>A0A8X6IKM6</accession>
<sequence>MKAERPVVDTRKEVQEKKEVITGFQKKAFFCNPVIASSITGINEIQIKNLVLITITYGHKINAQKLKEFCLATVKLCAALYPWYYTCLRASTKD</sequence>
<keyword evidence="2" id="KW-1185">Reference proteome</keyword>
<dbReference type="Proteomes" id="UP000886998">
    <property type="component" value="Unassembled WGS sequence"/>
</dbReference>
<comment type="caution">
    <text evidence="1">The sequence shown here is derived from an EMBL/GenBank/DDBJ whole genome shotgun (WGS) entry which is preliminary data.</text>
</comment>
<organism evidence="1 2">
    <name type="scientific">Trichonephila inaurata madagascariensis</name>
    <dbReference type="NCBI Taxonomy" id="2747483"/>
    <lineage>
        <taxon>Eukaryota</taxon>
        <taxon>Metazoa</taxon>
        <taxon>Ecdysozoa</taxon>
        <taxon>Arthropoda</taxon>
        <taxon>Chelicerata</taxon>
        <taxon>Arachnida</taxon>
        <taxon>Araneae</taxon>
        <taxon>Araneomorphae</taxon>
        <taxon>Entelegynae</taxon>
        <taxon>Araneoidea</taxon>
        <taxon>Nephilidae</taxon>
        <taxon>Trichonephila</taxon>
        <taxon>Trichonephila inaurata</taxon>
    </lineage>
</organism>